<dbReference type="InterPro" id="IPR023563">
    <property type="entry name" value="Ribosomal_uL13_CS"/>
</dbReference>
<evidence type="ECO:0000256" key="7">
    <source>
        <dbReference type="RuleBase" id="RU003878"/>
    </source>
</evidence>
<dbReference type="GO" id="GO:0006412">
    <property type="term" value="P:translation"/>
    <property type="evidence" value="ECO:0007669"/>
    <property type="project" value="UniProtKB-UniRule"/>
</dbReference>
<keyword evidence="3 5" id="KW-0687">Ribonucleoprotein</keyword>
<evidence type="ECO:0000256" key="1">
    <source>
        <dbReference type="ARBA" id="ARBA00006227"/>
    </source>
</evidence>
<accession>A0A1J0A884</accession>
<evidence type="ECO:0000313" key="9">
    <source>
        <dbReference type="Proteomes" id="UP000191200"/>
    </source>
</evidence>
<organism evidence="8 9">
    <name type="scientific">Vagococcus teuberi</name>
    <dbReference type="NCBI Taxonomy" id="519472"/>
    <lineage>
        <taxon>Bacteria</taxon>
        <taxon>Bacillati</taxon>
        <taxon>Bacillota</taxon>
        <taxon>Bacilli</taxon>
        <taxon>Lactobacillales</taxon>
        <taxon>Enterococcaceae</taxon>
        <taxon>Vagococcus</taxon>
    </lineage>
</organism>
<dbReference type="AlphaFoldDB" id="A0A1J0A884"/>
<dbReference type="InterPro" id="IPR005822">
    <property type="entry name" value="Ribosomal_uL13"/>
</dbReference>
<keyword evidence="9" id="KW-1185">Reference proteome</keyword>
<dbReference type="GO" id="GO:0003735">
    <property type="term" value="F:structural constituent of ribosome"/>
    <property type="evidence" value="ECO:0007669"/>
    <property type="project" value="InterPro"/>
</dbReference>
<reference evidence="8 9" key="1">
    <citation type="submission" date="2016-09" db="EMBL/GenBank/DDBJ databases">
        <title>Vagococcus teuberi sp. nov., isolated from the Malian artisanal sour milk fene.</title>
        <authorList>
            <person name="Wullschleger S."/>
            <person name="Seifert C."/>
            <person name="Baumgartner S."/>
            <person name="Lacroix C."/>
            <person name="Bonfoh B."/>
            <person name="Stevens M.J."/>
            <person name="Meile L."/>
        </authorList>
    </citation>
    <scope>NUCLEOTIDE SEQUENCE [LARGE SCALE GENOMIC DNA]</scope>
    <source>
        <strain evidence="8 9">DSM 21459</strain>
    </source>
</reference>
<evidence type="ECO:0000256" key="3">
    <source>
        <dbReference type="ARBA" id="ARBA00023274"/>
    </source>
</evidence>
<dbReference type="FunFam" id="3.90.1180.10:FF:000001">
    <property type="entry name" value="50S ribosomal protein L13"/>
    <property type="match status" value="1"/>
</dbReference>
<dbReference type="InterPro" id="IPR036899">
    <property type="entry name" value="Ribosomal_uL13_sf"/>
</dbReference>
<dbReference type="PIRSF" id="PIRSF002181">
    <property type="entry name" value="Ribosomal_L13"/>
    <property type="match status" value="1"/>
</dbReference>
<dbReference type="GO" id="GO:0003729">
    <property type="term" value="F:mRNA binding"/>
    <property type="evidence" value="ECO:0007669"/>
    <property type="project" value="UniProtKB-ARBA"/>
</dbReference>
<dbReference type="STRING" id="519472.BHY08_10080"/>
<dbReference type="CDD" id="cd00392">
    <property type="entry name" value="Ribosomal_L13"/>
    <property type="match status" value="1"/>
</dbReference>
<gene>
    <name evidence="5 7" type="primary">rplM</name>
    <name evidence="8" type="ORF">BHY08_10080</name>
</gene>
<comment type="function">
    <text evidence="5 7">This protein is one of the early assembly proteins of the 50S ribosomal subunit, although it is not seen to bind rRNA by itself. It is important during the early stages of 50S assembly.</text>
</comment>
<evidence type="ECO:0000256" key="4">
    <source>
        <dbReference type="ARBA" id="ARBA00035201"/>
    </source>
</evidence>
<proteinExistence type="inferred from homology"/>
<dbReference type="OrthoDB" id="9801330at2"/>
<dbReference type="NCBIfam" id="TIGR01066">
    <property type="entry name" value="rplM_bact"/>
    <property type="match status" value="1"/>
</dbReference>
<dbReference type="Proteomes" id="UP000191200">
    <property type="component" value="Chromosome"/>
</dbReference>
<dbReference type="GO" id="GO:0022625">
    <property type="term" value="C:cytosolic large ribosomal subunit"/>
    <property type="evidence" value="ECO:0007669"/>
    <property type="project" value="TreeGrafter"/>
</dbReference>
<evidence type="ECO:0000313" key="8">
    <source>
        <dbReference type="EMBL" id="APB32127.1"/>
    </source>
</evidence>
<keyword evidence="2 5" id="KW-0689">Ribosomal protein</keyword>
<dbReference type="PANTHER" id="PTHR11545:SF2">
    <property type="entry name" value="LARGE RIBOSOMAL SUBUNIT PROTEIN UL13M"/>
    <property type="match status" value="1"/>
</dbReference>
<name>A0A1J0A884_9ENTE</name>
<dbReference type="Gene3D" id="3.90.1180.10">
    <property type="entry name" value="Ribosomal protein L13"/>
    <property type="match status" value="1"/>
</dbReference>
<dbReference type="PANTHER" id="PTHR11545">
    <property type="entry name" value="RIBOSOMAL PROTEIN L13"/>
    <property type="match status" value="1"/>
</dbReference>
<dbReference type="RefSeq" id="WP_071457735.1">
    <property type="nucleotide sequence ID" value="NZ_CABJEN010000017.1"/>
</dbReference>
<dbReference type="PROSITE" id="PS00783">
    <property type="entry name" value="RIBOSOMAL_L13"/>
    <property type="match status" value="1"/>
</dbReference>
<evidence type="ECO:0000256" key="5">
    <source>
        <dbReference type="HAMAP-Rule" id="MF_01366"/>
    </source>
</evidence>
<dbReference type="GO" id="GO:0017148">
    <property type="term" value="P:negative regulation of translation"/>
    <property type="evidence" value="ECO:0007669"/>
    <property type="project" value="TreeGrafter"/>
</dbReference>
<dbReference type="HAMAP" id="MF_01366">
    <property type="entry name" value="Ribosomal_uL13"/>
    <property type="match status" value="1"/>
</dbReference>
<evidence type="ECO:0000256" key="6">
    <source>
        <dbReference type="RuleBase" id="RU003877"/>
    </source>
</evidence>
<sequence>MRTTYMAKNGEVDRKWYVVDATDVPLGRLSTVVASILRGKNKPTFTPHVDTGDYVIVINADKVKLTGKKATDKVYYRHSQHPGGLKSITAGELRDKNSRRLVENSIKGMLPKNTLGRKQWSKLFVYGGSEHQQQAQKPEVLDITNLI</sequence>
<comment type="subunit">
    <text evidence="5">Part of the 50S ribosomal subunit.</text>
</comment>
<dbReference type="Pfam" id="PF00572">
    <property type="entry name" value="Ribosomal_L13"/>
    <property type="match status" value="1"/>
</dbReference>
<dbReference type="InterPro" id="IPR005823">
    <property type="entry name" value="Ribosomal_uL13_bac-type"/>
</dbReference>
<evidence type="ECO:0000256" key="2">
    <source>
        <dbReference type="ARBA" id="ARBA00022980"/>
    </source>
</evidence>
<dbReference type="KEGG" id="vte:BHY08_10080"/>
<protein>
    <recommendedName>
        <fullName evidence="4 5">Large ribosomal subunit protein uL13</fullName>
    </recommendedName>
</protein>
<comment type="similarity">
    <text evidence="1 5 6">Belongs to the universal ribosomal protein uL13 family.</text>
</comment>
<dbReference type="EMBL" id="CP017267">
    <property type="protein sequence ID" value="APB32127.1"/>
    <property type="molecule type" value="Genomic_DNA"/>
</dbReference>
<dbReference type="SUPFAM" id="SSF52161">
    <property type="entry name" value="Ribosomal protein L13"/>
    <property type="match status" value="1"/>
</dbReference>